<evidence type="ECO:0000313" key="5">
    <source>
        <dbReference type="Proteomes" id="UP000238205"/>
    </source>
</evidence>
<dbReference type="RefSeq" id="WP_106194446.1">
    <property type="nucleotide sequence ID" value="NZ_PVTO01000018.1"/>
</dbReference>
<dbReference type="Pfam" id="PF00857">
    <property type="entry name" value="Isochorismatase"/>
    <property type="match status" value="1"/>
</dbReference>
<dbReference type="InterPro" id="IPR036380">
    <property type="entry name" value="Isochorismatase-like_sf"/>
</dbReference>
<evidence type="ECO:0000259" key="3">
    <source>
        <dbReference type="Pfam" id="PF00857"/>
    </source>
</evidence>
<evidence type="ECO:0000313" key="4">
    <source>
        <dbReference type="EMBL" id="PRY81360.1"/>
    </source>
</evidence>
<dbReference type="Gene3D" id="3.40.50.850">
    <property type="entry name" value="Isochorismatase-like"/>
    <property type="match status" value="1"/>
</dbReference>
<gene>
    <name evidence="4" type="ORF">CLV38_1188</name>
</gene>
<dbReference type="PANTHER" id="PTHR43540:SF14">
    <property type="entry name" value="ISOCHORISMATASE"/>
    <property type="match status" value="1"/>
</dbReference>
<dbReference type="InterPro" id="IPR050272">
    <property type="entry name" value="Isochorismatase-like_hydrls"/>
</dbReference>
<comment type="similarity">
    <text evidence="1">Belongs to the isochorismatase family.</text>
</comment>
<dbReference type="SUPFAM" id="SSF52499">
    <property type="entry name" value="Isochorismatase-like hydrolases"/>
    <property type="match status" value="1"/>
</dbReference>
<dbReference type="InterPro" id="IPR000868">
    <property type="entry name" value="Isochorismatase-like_dom"/>
</dbReference>
<organism evidence="4 5">
    <name type="scientific">Alkalibacterium olivapovliticus</name>
    <dbReference type="NCBI Taxonomy" id="99907"/>
    <lineage>
        <taxon>Bacteria</taxon>
        <taxon>Bacillati</taxon>
        <taxon>Bacillota</taxon>
        <taxon>Bacilli</taxon>
        <taxon>Lactobacillales</taxon>
        <taxon>Carnobacteriaceae</taxon>
        <taxon>Alkalibacterium</taxon>
    </lineage>
</organism>
<keyword evidence="5" id="KW-1185">Reference proteome</keyword>
<dbReference type="OrthoDB" id="9785724at2"/>
<evidence type="ECO:0000256" key="2">
    <source>
        <dbReference type="ARBA" id="ARBA00022801"/>
    </source>
</evidence>
<comment type="caution">
    <text evidence="4">The sequence shown here is derived from an EMBL/GenBank/DDBJ whole genome shotgun (WGS) entry which is preliminary data.</text>
</comment>
<dbReference type="PANTHER" id="PTHR43540">
    <property type="entry name" value="PEROXYUREIDOACRYLATE/UREIDOACRYLATE AMIDOHYDROLASE-RELATED"/>
    <property type="match status" value="1"/>
</dbReference>
<accession>A0A2T0W5J4</accession>
<dbReference type="Proteomes" id="UP000238205">
    <property type="component" value="Unassembled WGS sequence"/>
</dbReference>
<dbReference type="EMBL" id="PVTO01000018">
    <property type="protein sequence ID" value="PRY81360.1"/>
    <property type="molecule type" value="Genomic_DNA"/>
</dbReference>
<evidence type="ECO:0000256" key="1">
    <source>
        <dbReference type="ARBA" id="ARBA00006336"/>
    </source>
</evidence>
<dbReference type="CDD" id="cd01014">
    <property type="entry name" value="nicotinamidase_related"/>
    <property type="match status" value="1"/>
</dbReference>
<protein>
    <submittedName>
        <fullName evidence="4">Nicotinamidase-related amidase</fullName>
    </submittedName>
</protein>
<dbReference type="AlphaFoldDB" id="A0A2T0W5J4"/>
<name>A0A2T0W5J4_9LACT</name>
<reference evidence="4 5" key="1">
    <citation type="submission" date="2018-03" db="EMBL/GenBank/DDBJ databases">
        <title>Genomic Encyclopedia of Archaeal and Bacterial Type Strains, Phase II (KMG-II): from individual species to whole genera.</title>
        <authorList>
            <person name="Goeker M."/>
        </authorList>
    </citation>
    <scope>NUCLEOTIDE SEQUENCE [LARGE SCALE GENOMIC DNA]</scope>
    <source>
        <strain evidence="4 5">DSM 13175</strain>
    </source>
</reference>
<sequence length="166" mass="19335">MTTADVLIVIDMQKGVCHYENQTIGQFDRLVSGINDRIAAYVYENKPVIFVQHTDDYLVRGTEKWEVLAELNKDQAHYFIEKKHPNAFYQTELKYVLDKLDTRSLEICGAETQYCVDSTVKFAHGLGYAIIMEKGLHTSWDNNWMSAEDTVKFYESIWNDQFVTFI</sequence>
<dbReference type="GO" id="GO:0016787">
    <property type="term" value="F:hydrolase activity"/>
    <property type="evidence" value="ECO:0007669"/>
    <property type="project" value="UniProtKB-KW"/>
</dbReference>
<proteinExistence type="inferred from homology"/>
<feature type="domain" description="Isochorismatase-like" evidence="3">
    <location>
        <begin position="6"/>
        <end position="132"/>
    </location>
</feature>
<keyword evidence="2" id="KW-0378">Hydrolase</keyword>